<keyword evidence="1" id="KW-0472">Membrane</keyword>
<keyword evidence="1" id="KW-1133">Transmembrane helix</keyword>
<feature type="transmembrane region" description="Helical" evidence="1">
    <location>
        <begin position="6"/>
        <end position="30"/>
    </location>
</feature>
<evidence type="ECO:0000256" key="1">
    <source>
        <dbReference type="SAM" id="Phobius"/>
    </source>
</evidence>
<feature type="transmembrane region" description="Helical" evidence="1">
    <location>
        <begin position="39"/>
        <end position="58"/>
    </location>
</feature>
<evidence type="ECO:0000313" key="2">
    <source>
        <dbReference type="EMBL" id="CAG6743313.1"/>
    </source>
</evidence>
<reference evidence="2" key="1">
    <citation type="submission" date="2021-05" db="EMBL/GenBank/DDBJ databases">
        <authorList>
            <person name="Alioto T."/>
            <person name="Alioto T."/>
            <person name="Gomez Garrido J."/>
        </authorList>
    </citation>
    <scope>NUCLEOTIDE SEQUENCE</scope>
</reference>
<sequence length="101" mass="11400">MDSLSSSILSFSPMIVSLPAMAYMFSLLIFSRELMISDFVFMMDLYSCVFSSIFFFIFSSFSSYSLYICSICTFLCLVSSVHCVSLLAYIVLERSDELSSS</sequence>
<dbReference type="EMBL" id="HBUF01446056">
    <property type="protein sequence ID" value="CAG6743313.1"/>
    <property type="molecule type" value="Transcribed_RNA"/>
</dbReference>
<dbReference type="EMBL" id="HBUF01446057">
    <property type="protein sequence ID" value="CAG6743315.1"/>
    <property type="molecule type" value="Transcribed_RNA"/>
</dbReference>
<feature type="transmembrane region" description="Helical" evidence="1">
    <location>
        <begin position="64"/>
        <end position="92"/>
    </location>
</feature>
<accession>A0A8D8Z8X8</accession>
<organism evidence="2">
    <name type="scientific">Cacopsylla melanoneura</name>
    <dbReference type="NCBI Taxonomy" id="428564"/>
    <lineage>
        <taxon>Eukaryota</taxon>
        <taxon>Metazoa</taxon>
        <taxon>Ecdysozoa</taxon>
        <taxon>Arthropoda</taxon>
        <taxon>Hexapoda</taxon>
        <taxon>Insecta</taxon>
        <taxon>Pterygota</taxon>
        <taxon>Neoptera</taxon>
        <taxon>Paraneoptera</taxon>
        <taxon>Hemiptera</taxon>
        <taxon>Sternorrhyncha</taxon>
        <taxon>Psylloidea</taxon>
        <taxon>Psyllidae</taxon>
        <taxon>Psyllinae</taxon>
        <taxon>Cacopsylla</taxon>
    </lineage>
</organism>
<protein>
    <submittedName>
        <fullName evidence="2">Uncharacterized protein</fullName>
    </submittedName>
</protein>
<name>A0A8D8Z8X8_9HEMI</name>
<dbReference type="AlphaFoldDB" id="A0A8D8Z8X8"/>
<keyword evidence="1" id="KW-0812">Transmembrane</keyword>
<proteinExistence type="predicted"/>